<dbReference type="PIRSF" id="PIRSF000428">
    <property type="entry name" value="P_Ac_trans"/>
    <property type="match status" value="1"/>
</dbReference>
<dbReference type="PANTHER" id="PTHR43356">
    <property type="entry name" value="PHOSPHATE ACETYLTRANSFERASE"/>
    <property type="match status" value="1"/>
</dbReference>
<reference evidence="5 6" key="1">
    <citation type="submission" date="2020-10" db="EMBL/GenBank/DDBJ databases">
        <title>ChiBAC.</title>
        <authorList>
            <person name="Zenner C."/>
            <person name="Hitch T.C.A."/>
            <person name="Clavel T."/>
        </authorList>
    </citation>
    <scope>NUCLEOTIDE SEQUENCE [LARGE SCALE GENOMIC DNA]</scope>
    <source>
        <strain evidence="5 6">DSM 108706</strain>
    </source>
</reference>
<gene>
    <name evidence="5" type="ORF">INF20_03410</name>
</gene>
<dbReference type="EMBL" id="JADCKA010000004">
    <property type="protein sequence ID" value="MBE5035327.1"/>
    <property type="molecule type" value="Genomic_DNA"/>
</dbReference>
<keyword evidence="2" id="KW-0808">Transferase</keyword>
<protein>
    <submittedName>
        <fullName evidence="5">Bifunctional enoyl-CoA hydratase/phosphate acetyltransferase</fullName>
    </submittedName>
</protein>
<comment type="caution">
    <text evidence="5">The sequence shown here is derived from an EMBL/GenBank/DDBJ whole genome shotgun (WGS) entry which is preliminary data.</text>
</comment>
<accession>A0ABR9QWS4</accession>
<keyword evidence="3" id="KW-0012">Acyltransferase</keyword>
<dbReference type="Pfam" id="PF01515">
    <property type="entry name" value="PTA_PTB"/>
    <property type="match status" value="1"/>
</dbReference>
<dbReference type="NCBIfam" id="NF006045">
    <property type="entry name" value="PRK08190.1"/>
    <property type="match status" value="1"/>
</dbReference>
<organism evidence="5 6">
    <name type="scientific">Gallibacter intestinalis</name>
    <dbReference type="NCBI Taxonomy" id="2779356"/>
    <lineage>
        <taxon>Bacteria</taxon>
        <taxon>Bacillati</taxon>
        <taxon>Bacillota</taxon>
        <taxon>Clostridia</taxon>
        <taxon>Eubacteriales</taxon>
        <taxon>Eubacteriaceae</taxon>
        <taxon>Gallibacter</taxon>
    </lineage>
</organism>
<dbReference type="InterPro" id="IPR012147">
    <property type="entry name" value="P_Ac_Bu_trans"/>
</dbReference>
<dbReference type="PANTHER" id="PTHR43356:SF2">
    <property type="entry name" value="PHOSPHATE ACETYLTRANSFERASE"/>
    <property type="match status" value="1"/>
</dbReference>
<dbReference type="Proteomes" id="UP001516588">
    <property type="component" value="Unassembled WGS sequence"/>
</dbReference>
<dbReference type="InterPro" id="IPR002505">
    <property type="entry name" value="PTA_PTB"/>
</dbReference>
<evidence type="ECO:0000256" key="3">
    <source>
        <dbReference type="ARBA" id="ARBA00023315"/>
    </source>
</evidence>
<name>A0ABR9QWS4_9FIRM</name>
<feature type="domain" description="Phosphate acetyl/butaryl transferase" evidence="4">
    <location>
        <begin position="78"/>
        <end position="291"/>
    </location>
</feature>
<sequence>MILKDFKQLRQLVESVDKRTVAVVAAHDAHTLEAVLKTKDEGILDHILIGKKDEIIKIGNELGYDVSPDVIIDSDTDEDAVAKGLDLIKTGGADFLQKGILQTSTLLKGVVNKENGIKARDTLSNVALLDIPAYHKVVGLTDGGMVMYPTLEQKKDIIDNAVEVYKALGYDNPKVAVLCAVETLNPKMPETVDAAELKKMNQEGIIKGCVVEGPISFDLAVDPEAAKIKGYESPVAGDADIIIMPDISAGNLTSKALTVLGGAMMAGIVMGAKCPIALNSRSAAFEEKYYSLLACAYMMSAK</sequence>
<dbReference type="Gene3D" id="3.40.718.10">
    <property type="entry name" value="Isopropylmalate Dehydrogenase"/>
    <property type="match status" value="1"/>
</dbReference>
<comment type="similarity">
    <text evidence="1">Belongs to the phosphate acetyltransferase and butyryltransferase family.</text>
</comment>
<keyword evidence="6" id="KW-1185">Reference proteome</keyword>
<dbReference type="SUPFAM" id="SSF53659">
    <property type="entry name" value="Isocitrate/Isopropylmalate dehydrogenase-like"/>
    <property type="match status" value="1"/>
</dbReference>
<dbReference type="InterPro" id="IPR050500">
    <property type="entry name" value="Phos_Acetyltrans/Butyryltrans"/>
</dbReference>
<evidence type="ECO:0000313" key="5">
    <source>
        <dbReference type="EMBL" id="MBE5035327.1"/>
    </source>
</evidence>
<evidence type="ECO:0000256" key="2">
    <source>
        <dbReference type="ARBA" id="ARBA00022679"/>
    </source>
</evidence>
<evidence type="ECO:0000259" key="4">
    <source>
        <dbReference type="Pfam" id="PF01515"/>
    </source>
</evidence>
<dbReference type="RefSeq" id="WP_226384997.1">
    <property type="nucleotide sequence ID" value="NZ_JADCKA010000004.1"/>
</dbReference>
<evidence type="ECO:0000256" key="1">
    <source>
        <dbReference type="ARBA" id="ARBA00005656"/>
    </source>
</evidence>
<evidence type="ECO:0000313" key="6">
    <source>
        <dbReference type="Proteomes" id="UP001516588"/>
    </source>
</evidence>
<proteinExistence type="inferred from homology"/>